<dbReference type="Proteomes" id="UP000198894">
    <property type="component" value="Unassembled WGS sequence"/>
</dbReference>
<name>A0A1G9B551_9HYPH</name>
<protein>
    <submittedName>
        <fullName evidence="1">Formylmethanofuran dehydrogenase, subunit B</fullName>
    </submittedName>
</protein>
<sequence>MAVAWIGNRETLVERAAAHAAALLGSSRCPVFSLDTDIHGTRAAIALAERVGAAYDHADGAAVSREAALFTDKGAMTVAPGETRRRADVVVIVGELPQIHHQFVGELAETVPDLSAPDLSAKNQREIFLVGSNETSAPRLSNGRTATLLSCGEAGLGATLAALRAQWRGRQTSQPVSNFDDFAKALEAAHFPVFLFSGDATDGLALEMLQGLITDLNRKSRASGLHLPASENGWGSALASTWMTGFPLRTGFARGFPEFDPWRYDVARMIAAGEADLHLRISSSIVQPKKKRNRMALIALAKTHEPVAGAAVTIAIGEAGVDHQAVVYSSRTGSLRSVDARAASELPSAATVVRLVASHVSAEAALPC</sequence>
<reference evidence="2" key="1">
    <citation type="submission" date="2016-10" db="EMBL/GenBank/DDBJ databases">
        <authorList>
            <person name="Varghese N."/>
            <person name="Submissions S."/>
        </authorList>
    </citation>
    <scope>NUCLEOTIDE SEQUENCE [LARGE SCALE GENOMIC DNA]</scope>
    <source>
        <strain evidence="2">CGMCC 1.11022</strain>
    </source>
</reference>
<evidence type="ECO:0000313" key="2">
    <source>
        <dbReference type="Proteomes" id="UP000198894"/>
    </source>
</evidence>
<dbReference type="RefSeq" id="WP_091596716.1">
    <property type="nucleotide sequence ID" value="NZ_FNEE01000014.1"/>
</dbReference>
<dbReference type="EMBL" id="FNEE01000014">
    <property type="protein sequence ID" value="SDK34619.1"/>
    <property type="molecule type" value="Genomic_DNA"/>
</dbReference>
<dbReference type="AlphaFoldDB" id="A0A1G9B551"/>
<keyword evidence="2" id="KW-1185">Reference proteome</keyword>
<organism evidence="1 2">
    <name type="scientific">Mesorhizobium muleiense</name>
    <dbReference type="NCBI Taxonomy" id="1004279"/>
    <lineage>
        <taxon>Bacteria</taxon>
        <taxon>Pseudomonadati</taxon>
        <taxon>Pseudomonadota</taxon>
        <taxon>Alphaproteobacteria</taxon>
        <taxon>Hyphomicrobiales</taxon>
        <taxon>Phyllobacteriaceae</taxon>
        <taxon>Mesorhizobium</taxon>
    </lineage>
</organism>
<accession>A0A1G9B551</accession>
<proteinExistence type="predicted"/>
<gene>
    <name evidence="1" type="ORF">SAMN05428953_11475</name>
</gene>
<evidence type="ECO:0000313" key="1">
    <source>
        <dbReference type="EMBL" id="SDK34619.1"/>
    </source>
</evidence>